<reference evidence="2 3" key="1">
    <citation type="submission" date="2015-03" db="EMBL/GenBank/DDBJ databases">
        <title>Pseudomonas fluorescens 1855-344 Genome sequencing and assembly.</title>
        <authorList>
            <person name="Eng W.W.H."/>
            <person name="Gan H.M."/>
            <person name="Savka M.A."/>
        </authorList>
    </citation>
    <scope>NUCLEOTIDE SEQUENCE [LARGE SCALE GENOMIC DNA]</scope>
    <source>
        <strain evidence="2 3">1855-344</strain>
    </source>
</reference>
<dbReference type="Gene3D" id="2.30.140.50">
    <property type="entry name" value="Protein of unknown function DUF2790"/>
    <property type="match status" value="1"/>
</dbReference>
<sequence>MKALWVLVLGSLCATAMADEVPTDVAQQKPAIEEYTYSTHLDIAKVISMSEIPNVCEVVPAKMEYDDSKGQRHILRYSVMGNGCSNG</sequence>
<proteinExistence type="predicted"/>
<feature type="chain" id="PRO_5002481361" description="Type IIA topoisomerase (DNA gyrase/topo II, topoisomerase IV), A subunit" evidence="1">
    <location>
        <begin position="19"/>
        <end position="87"/>
    </location>
</feature>
<dbReference type="PATRIC" id="fig|132476.4.peg.3689"/>
<dbReference type="RefSeq" id="WP_024617097.1">
    <property type="nucleotide sequence ID" value="NZ_AVFN01000055.1"/>
</dbReference>
<dbReference type="Proteomes" id="UP000033662">
    <property type="component" value="Unassembled WGS sequence"/>
</dbReference>
<organism evidence="2 3">
    <name type="scientific">Pseudomonas kilonensis</name>
    <dbReference type="NCBI Taxonomy" id="132476"/>
    <lineage>
        <taxon>Bacteria</taxon>
        <taxon>Pseudomonadati</taxon>
        <taxon>Pseudomonadota</taxon>
        <taxon>Gammaproteobacteria</taxon>
        <taxon>Pseudomonadales</taxon>
        <taxon>Pseudomonadaceae</taxon>
        <taxon>Pseudomonas</taxon>
    </lineage>
</organism>
<keyword evidence="1" id="KW-0732">Signal</keyword>
<dbReference type="GeneID" id="98112904"/>
<evidence type="ECO:0000313" key="3">
    <source>
        <dbReference type="Proteomes" id="UP000033662"/>
    </source>
</evidence>
<dbReference type="InterPro" id="IPR021245">
    <property type="entry name" value="DUF2790"/>
</dbReference>
<evidence type="ECO:0000313" key="2">
    <source>
        <dbReference type="EMBL" id="KKA09128.1"/>
    </source>
</evidence>
<feature type="signal peptide" evidence="1">
    <location>
        <begin position="1"/>
        <end position="18"/>
    </location>
</feature>
<evidence type="ECO:0000256" key="1">
    <source>
        <dbReference type="SAM" id="SignalP"/>
    </source>
</evidence>
<dbReference type="EMBL" id="JZXC01000003">
    <property type="protein sequence ID" value="KKA09128.1"/>
    <property type="molecule type" value="Genomic_DNA"/>
</dbReference>
<evidence type="ECO:0008006" key="4">
    <source>
        <dbReference type="Google" id="ProtNLM"/>
    </source>
</evidence>
<comment type="caution">
    <text evidence="2">The sequence shown here is derived from an EMBL/GenBank/DDBJ whole genome shotgun (WGS) entry which is preliminary data.</text>
</comment>
<gene>
    <name evidence="2" type="ORF">VP02_04935</name>
</gene>
<protein>
    <recommendedName>
        <fullName evidence="4">Type IIA topoisomerase (DNA gyrase/topo II, topoisomerase IV), A subunit</fullName>
    </recommendedName>
</protein>
<dbReference type="Pfam" id="PF10976">
    <property type="entry name" value="DUF2790"/>
    <property type="match status" value="1"/>
</dbReference>
<name>A0A0F4XUS3_9PSED</name>
<dbReference type="AlphaFoldDB" id="A0A0F4XUS3"/>
<accession>A0A0F4XUS3</accession>
<dbReference type="OrthoDB" id="6903763at2"/>